<organism evidence="1 2">
    <name type="scientific">Vaccinium darrowii</name>
    <dbReference type="NCBI Taxonomy" id="229202"/>
    <lineage>
        <taxon>Eukaryota</taxon>
        <taxon>Viridiplantae</taxon>
        <taxon>Streptophyta</taxon>
        <taxon>Embryophyta</taxon>
        <taxon>Tracheophyta</taxon>
        <taxon>Spermatophyta</taxon>
        <taxon>Magnoliopsida</taxon>
        <taxon>eudicotyledons</taxon>
        <taxon>Gunneridae</taxon>
        <taxon>Pentapetalae</taxon>
        <taxon>asterids</taxon>
        <taxon>Ericales</taxon>
        <taxon>Ericaceae</taxon>
        <taxon>Vaccinioideae</taxon>
        <taxon>Vaccinieae</taxon>
        <taxon>Vaccinium</taxon>
    </lineage>
</organism>
<evidence type="ECO:0000313" key="2">
    <source>
        <dbReference type="Proteomes" id="UP000828048"/>
    </source>
</evidence>
<protein>
    <submittedName>
        <fullName evidence="1">Uncharacterized protein</fullName>
    </submittedName>
</protein>
<dbReference type="Proteomes" id="UP000828048">
    <property type="component" value="Chromosome 10"/>
</dbReference>
<accession>A0ACB7XGH4</accession>
<gene>
    <name evidence="1" type="ORF">Vadar_009716</name>
</gene>
<evidence type="ECO:0000313" key="1">
    <source>
        <dbReference type="EMBL" id="KAH7839856.1"/>
    </source>
</evidence>
<name>A0ACB7XGH4_9ERIC</name>
<proteinExistence type="predicted"/>
<dbReference type="EMBL" id="CM037160">
    <property type="protein sequence ID" value="KAH7839856.1"/>
    <property type="molecule type" value="Genomic_DNA"/>
</dbReference>
<sequence>MGALRLHSLTSIFAASSSSSSSTTISIRSVFRQRHHRLRLPPRRLTTVSFSAQSTAEKDVPKQTEEQKSKVQDRVITPRSQDFNAWYLDIIANAELADYGPVRGTMVIRPYGYAIWEAIQDYLNVKFKETGHSNMYFPQFIPYSFIEKEASHVEGFSPELALVTIGGGKELEEKLVVRPTSETIVNHMFTQWIHSYRDLPLMVNQWANVTRWEMRTKPFVRTLEFLWQEGHTAHATPEEAEKEALQMIDVYTKFAYEETAIPVIAGRKSKSETFAGASKTYTIEAMMGDRKALQAGTSHNLGQNFSRAFGTQFTDENGQRQHIWQTSWAISTRFVGGIIMTHGDDAGLMLPPKIAPLQVVIVPIWKKDDEKTGVLSAASSVREVLKAAGIKVKIDDTDQRTPGWKFNFWEMKGVPLRIEIGPRDVSSGSVVISRRDVPGKQGKVFGISMEASSLVAYVKEKLDEIQSSLLGRATSFRDSNIVDVNSYNELKAAIGDGKWARGPWSASDKDELRVKEETGATIRCFPFEQPEGRNKICLMTGNPAEEVAIFAKSY</sequence>
<keyword evidence="2" id="KW-1185">Reference proteome</keyword>
<comment type="caution">
    <text evidence="1">The sequence shown here is derived from an EMBL/GenBank/DDBJ whole genome shotgun (WGS) entry which is preliminary data.</text>
</comment>
<reference evidence="1 2" key="1">
    <citation type="journal article" date="2021" name="Hortic Res">
        <title>High-quality reference genome and annotation aids understanding of berry development for evergreen blueberry (Vaccinium darrowii).</title>
        <authorList>
            <person name="Yu J."/>
            <person name="Hulse-Kemp A.M."/>
            <person name="Babiker E."/>
            <person name="Staton M."/>
        </authorList>
    </citation>
    <scope>NUCLEOTIDE SEQUENCE [LARGE SCALE GENOMIC DNA]</scope>
    <source>
        <strain evidence="2">cv. NJ 8807/NJ 8810</strain>
        <tissue evidence="1">Young leaf</tissue>
    </source>
</reference>